<keyword evidence="3" id="KW-1185">Reference proteome</keyword>
<feature type="signal peptide" evidence="1">
    <location>
        <begin position="1"/>
        <end position="20"/>
    </location>
</feature>
<feature type="chain" id="PRO_5044758794" description="Secreted protein" evidence="1">
    <location>
        <begin position="21"/>
        <end position="149"/>
    </location>
</feature>
<proteinExistence type="predicted"/>
<gene>
    <name evidence="2" type="ORF">ERUC_LOCUS8744</name>
</gene>
<organism evidence="2 3">
    <name type="scientific">Eruca vesicaria subsp. sativa</name>
    <name type="common">Garden rocket</name>
    <name type="synonym">Eruca sativa</name>
    <dbReference type="NCBI Taxonomy" id="29727"/>
    <lineage>
        <taxon>Eukaryota</taxon>
        <taxon>Viridiplantae</taxon>
        <taxon>Streptophyta</taxon>
        <taxon>Embryophyta</taxon>
        <taxon>Tracheophyta</taxon>
        <taxon>Spermatophyta</taxon>
        <taxon>Magnoliopsida</taxon>
        <taxon>eudicotyledons</taxon>
        <taxon>Gunneridae</taxon>
        <taxon>Pentapetalae</taxon>
        <taxon>rosids</taxon>
        <taxon>malvids</taxon>
        <taxon>Brassicales</taxon>
        <taxon>Brassicaceae</taxon>
        <taxon>Brassiceae</taxon>
        <taxon>Eruca</taxon>
    </lineage>
</organism>
<protein>
    <recommendedName>
        <fullName evidence="4">Secreted protein</fullName>
    </recommendedName>
</protein>
<evidence type="ECO:0008006" key="4">
    <source>
        <dbReference type="Google" id="ProtNLM"/>
    </source>
</evidence>
<keyword evidence="1" id="KW-0732">Signal</keyword>
<evidence type="ECO:0000313" key="2">
    <source>
        <dbReference type="EMBL" id="CAH8320193.1"/>
    </source>
</evidence>
<accession>A0ABC8JC13</accession>
<sequence length="149" mass="17333">MKIIMCNSVVLWACTAWSQGTNISGKLMWQGVVRRQSKEVSKGEEEVRERRGMGSRPLKKESSSLMNYLELIGFTKSQLLSEIVSVSIKTWDGFFCFNFVCFFLQEKHLAPQNITLYVIQRCDTILHIHVSKLYLCFLLPRRICMKFLN</sequence>
<reference evidence="2 3" key="1">
    <citation type="submission" date="2022-03" db="EMBL/GenBank/DDBJ databases">
        <authorList>
            <person name="Macdonald S."/>
            <person name="Ahmed S."/>
            <person name="Newling K."/>
        </authorList>
    </citation>
    <scope>NUCLEOTIDE SEQUENCE [LARGE SCALE GENOMIC DNA]</scope>
</reference>
<evidence type="ECO:0000256" key="1">
    <source>
        <dbReference type="SAM" id="SignalP"/>
    </source>
</evidence>
<dbReference type="Proteomes" id="UP001642260">
    <property type="component" value="Unassembled WGS sequence"/>
</dbReference>
<comment type="caution">
    <text evidence="2">The sequence shown here is derived from an EMBL/GenBank/DDBJ whole genome shotgun (WGS) entry which is preliminary data.</text>
</comment>
<name>A0ABC8JC13_ERUVS</name>
<evidence type="ECO:0000313" key="3">
    <source>
        <dbReference type="Proteomes" id="UP001642260"/>
    </source>
</evidence>
<dbReference type="AlphaFoldDB" id="A0ABC8JC13"/>
<dbReference type="EMBL" id="CAKOAT010090710">
    <property type="protein sequence ID" value="CAH8320193.1"/>
    <property type="molecule type" value="Genomic_DNA"/>
</dbReference>